<evidence type="ECO:0000313" key="3">
    <source>
        <dbReference type="Proteomes" id="UP000027265"/>
    </source>
</evidence>
<evidence type="ECO:0000256" key="1">
    <source>
        <dbReference type="SAM" id="MobiDB-lite"/>
    </source>
</evidence>
<feature type="region of interest" description="Disordered" evidence="1">
    <location>
        <begin position="139"/>
        <end position="447"/>
    </location>
</feature>
<feature type="compositionally biased region" description="Basic and acidic residues" evidence="1">
    <location>
        <begin position="377"/>
        <end position="394"/>
    </location>
</feature>
<name>A0A067PFE7_9AGAM</name>
<dbReference type="EMBL" id="KL197733">
    <property type="protein sequence ID" value="KDQ53479.1"/>
    <property type="molecule type" value="Genomic_DNA"/>
</dbReference>
<feature type="compositionally biased region" description="Basic and acidic residues" evidence="1">
    <location>
        <begin position="296"/>
        <end position="310"/>
    </location>
</feature>
<evidence type="ECO:0000313" key="2">
    <source>
        <dbReference type="EMBL" id="KDQ53479.1"/>
    </source>
</evidence>
<dbReference type="STRING" id="933084.A0A067PFE7"/>
<organism evidence="2 3">
    <name type="scientific">Jaapia argillacea MUCL 33604</name>
    <dbReference type="NCBI Taxonomy" id="933084"/>
    <lineage>
        <taxon>Eukaryota</taxon>
        <taxon>Fungi</taxon>
        <taxon>Dikarya</taxon>
        <taxon>Basidiomycota</taxon>
        <taxon>Agaricomycotina</taxon>
        <taxon>Agaricomycetes</taxon>
        <taxon>Agaricomycetidae</taxon>
        <taxon>Jaapiales</taxon>
        <taxon>Jaapiaceae</taxon>
        <taxon>Jaapia</taxon>
    </lineage>
</organism>
<feature type="region of interest" description="Disordered" evidence="1">
    <location>
        <begin position="461"/>
        <end position="500"/>
    </location>
</feature>
<reference evidence="3" key="1">
    <citation type="journal article" date="2014" name="Proc. Natl. Acad. Sci. U.S.A.">
        <title>Extensive sampling of basidiomycete genomes demonstrates inadequacy of the white-rot/brown-rot paradigm for wood decay fungi.</title>
        <authorList>
            <person name="Riley R."/>
            <person name="Salamov A.A."/>
            <person name="Brown D.W."/>
            <person name="Nagy L.G."/>
            <person name="Floudas D."/>
            <person name="Held B.W."/>
            <person name="Levasseur A."/>
            <person name="Lombard V."/>
            <person name="Morin E."/>
            <person name="Otillar R."/>
            <person name="Lindquist E.A."/>
            <person name="Sun H."/>
            <person name="LaButti K.M."/>
            <person name="Schmutz J."/>
            <person name="Jabbour D."/>
            <person name="Luo H."/>
            <person name="Baker S.E."/>
            <person name="Pisabarro A.G."/>
            <person name="Walton J.D."/>
            <person name="Blanchette R.A."/>
            <person name="Henrissat B."/>
            <person name="Martin F."/>
            <person name="Cullen D."/>
            <person name="Hibbett D.S."/>
            <person name="Grigoriev I.V."/>
        </authorList>
    </citation>
    <scope>NUCLEOTIDE SEQUENCE [LARGE SCALE GENOMIC DNA]</scope>
    <source>
        <strain evidence="3">MUCL 33604</strain>
    </source>
</reference>
<dbReference type="Proteomes" id="UP000027265">
    <property type="component" value="Unassembled WGS sequence"/>
</dbReference>
<sequence length="637" mass="74014">MSFSIRSLRGSVPGQLDPSQPTRLLRLPGSTLSFASFHPQTASSLREDVLDLQKLSLNEELYRPKRVVIETTPDGRSFWRFVPKAKREPGVEDEGIWPRVIDICGIAVECSQDQWDIYKLDSEYECLVQLPPKPTIITRRVTKEDSLPSSSSQGTKTTSRAQSISASKRRFSSPSLDPDHGLPHPDSKKMRKGEESSESDFDSEDEFESAEEEQVEEMIVDEIRRGRHDGERTKAWRAETAANRKERRERTARKRQNSARDGDFPQDTVDMVDLTHDDDGIHEVSPAPRTSNKPESAAKRKNSSECESLRPDSGFSFTGLFGEARSQGNKRARTRSPASTKRHLDGKRSERQRKRREELEERKKGWRQKKFQAFMDEILKEVPESVHNNGERPTEGVPPESGPPAPEPDDEAKRQAVIEESRRKLADLERDRPIWEQAQRERVAAAERALAEERRKLAERQRQAQLEREKAEREQKRREQEQEAARRREQQEREERSRRMRQQKERWSYGLWTTQRALERYKVLAEAFDSTKFTRSSEPLSFDLVPWPVLHSPVTFTVEDIDWTSVENFFAEVKRHMRGQDYKTFVEKSHRRFHPDRWRGRGLFDAVLKEDHRSELEVAANTVAQAITPIWREAKGR</sequence>
<feature type="compositionally biased region" description="Basic and acidic residues" evidence="1">
    <location>
        <begin position="411"/>
        <end position="447"/>
    </location>
</feature>
<keyword evidence="3" id="KW-1185">Reference proteome</keyword>
<gene>
    <name evidence="2" type="ORF">JAAARDRAFT_161530</name>
</gene>
<feature type="compositionally biased region" description="Basic and acidic residues" evidence="1">
    <location>
        <begin position="221"/>
        <end position="249"/>
    </location>
</feature>
<dbReference type="OrthoDB" id="3265210at2759"/>
<feature type="compositionally biased region" description="Basic and acidic residues" evidence="1">
    <location>
        <begin position="342"/>
        <end position="363"/>
    </location>
</feature>
<feature type="compositionally biased region" description="Polar residues" evidence="1">
    <location>
        <begin position="147"/>
        <end position="166"/>
    </location>
</feature>
<dbReference type="InParanoid" id="A0A067PFE7"/>
<feature type="compositionally biased region" description="Acidic residues" evidence="1">
    <location>
        <begin position="196"/>
        <end position="220"/>
    </location>
</feature>
<feature type="compositionally biased region" description="Basic residues" evidence="1">
    <location>
        <begin position="328"/>
        <end position="341"/>
    </location>
</feature>
<dbReference type="AlphaFoldDB" id="A0A067PFE7"/>
<feature type="region of interest" description="Disordered" evidence="1">
    <location>
        <begin position="1"/>
        <end position="20"/>
    </location>
</feature>
<dbReference type="HOGENOM" id="CLU_432209_0_0_1"/>
<feature type="compositionally biased region" description="Basic and acidic residues" evidence="1">
    <location>
        <begin position="273"/>
        <end position="282"/>
    </location>
</feature>
<protein>
    <submittedName>
        <fullName evidence="2">Uncharacterized protein</fullName>
    </submittedName>
</protein>
<proteinExistence type="predicted"/>
<accession>A0A067PFE7</accession>
<feature type="compositionally biased region" description="Basic and acidic residues" evidence="1">
    <location>
        <begin position="177"/>
        <end position="195"/>
    </location>
</feature>